<keyword evidence="2" id="KW-1185">Reference proteome</keyword>
<dbReference type="AlphaFoldDB" id="D7U2V0"/>
<proteinExistence type="predicted"/>
<organism evidence="1 2">
    <name type="scientific">Vitis vinifera</name>
    <name type="common">Grape</name>
    <dbReference type="NCBI Taxonomy" id="29760"/>
    <lineage>
        <taxon>Eukaryota</taxon>
        <taxon>Viridiplantae</taxon>
        <taxon>Streptophyta</taxon>
        <taxon>Embryophyta</taxon>
        <taxon>Tracheophyta</taxon>
        <taxon>Spermatophyta</taxon>
        <taxon>Magnoliopsida</taxon>
        <taxon>eudicotyledons</taxon>
        <taxon>Gunneridae</taxon>
        <taxon>Pentapetalae</taxon>
        <taxon>rosids</taxon>
        <taxon>Vitales</taxon>
        <taxon>Vitaceae</taxon>
        <taxon>Viteae</taxon>
        <taxon>Vitis</taxon>
    </lineage>
</organism>
<dbReference type="InParanoid" id="D7U2V0"/>
<reference evidence="2" key="1">
    <citation type="journal article" date="2007" name="Nature">
        <title>The grapevine genome sequence suggests ancestral hexaploidization in major angiosperm phyla.</title>
        <authorList>
            <consortium name="The French-Italian Public Consortium for Grapevine Genome Characterization."/>
            <person name="Jaillon O."/>
            <person name="Aury J.-M."/>
            <person name="Noel B."/>
            <person name="Policriti A."/>
            <person name="Clepet C."/>
            <person name="Casagrande A."/>
            <person name="Choisne N."/>
            <person name="Aubourg S."/>
            <person name="Vitulo N."/>
            <person name="Jubin C."/>
            <person name="Vezzi A."/>
            <person name="Legeai F."/>
            <person name="Hugueney P."/>
            <person name="Dasilva C."/>
            <person name="Horner D."/>
            <person name="Mica E."/>
            <person name="Jublot D."/>
            <person name="Poulain J."/>
            <person name="Bruyere C."/>
            <person name="Billault A."/>
            <person name="Segurens B."/>
            <person name="Gouyvenoux M."/>
            <person name="Ugarte E."/>
            <person name="Cattonaro F."/>
            <person name="Anthouard V."/>
            <person name="Vico V."/>
            <person name="Del Fabbro C."/>
            <person name="Alaux M."/>
            <person name="Di Gaspero G."/>
            <person name="Dumas V."/>
            <person name="Felice N."/>
            <person name="Paillard S."/>
            <person name="Juman I."/>
            <person name="Moroldo M."/>
            <person name="Scalabrin S."/>
            <person name="Canaguier A."/>
            <person name="Le Clainche I."/>
            <person name="Malacrida G."/>
            <person name="Durand E."/>
            <person name="Pesole G."/>
            <person name="Laucou V."/>
            <person name="Chatelet P."/>
            <person name="Merdinoglu D."/>
            <person name="Delledonne M."/>
            <person name="Pezzotti M."/>
            <person name="Lecharny A."/>
            <person name="Scarpelli C."/>
            <person name="Artiguenave F."/>
            <person name="Pe M.E."/>
            <person name="Valle G."/>
            <person name="Morgante M."/>
            <person name="Caboche M."/>
            <person name="Adam-Blondon A.-F."/>
            <person name="Weissenbach J."/>
            <person name="Quetier F."/>
            <person name="Wincker P."/>
        </authorList>
    </citation>
    <scope>NUCLEOTIDE SEQUENCE [LARGE SCALE GENOMIC DNA]</scope>
    <source>
        <strain evidence="2">cv. Pinot noir / PN40024</strain>
    </source>
</reference>
<dbReference type="EMBL" id="FN596502">
    <property type="protein sequence ID" value="CBI37066.3"/>
    <property type="molecule type" value="Genomic_DNA"/>
</dbReference>
<evidence type="ECO:0000313" key="2">
    <source>
        <dbReference type="Proteomes" id="UP000009183"/>
    </source>
</evidence>
<dbReference type="Proteomes" id="UP000009183">
    <property type="component" value="Chromosome 7"/>
</dbReference>
<evidence type="ECO:0000313" key="1">
    <source>
        <dbReference type="EMBL" id="CBI37066.3"/>
    </source>
</evidence>
<accession>D7U2V0</accession>
<name>D7U2V0_VITVI</name>
<dbReference type="HOGENOM" id="CLU_2727408_0_0_1"/>
<protein>
    <submittedName>
        <fullName evidence="1">Uncharacterized protein</fullName>
    </submittedName>
</protein>
<dbReference type="PaxDb" id="29760-VIT_07s0005g02720.t01"/>
<gene>
    <name evidence="1" type="ordered locus">VIT_07s0005g02720</name>
</gene>
<sequence length="72" mass="8220">MGWIQSSGSTVLEGLQYSPHLVQAKWVVHYEVVKLECDSTRVYYSPPLLPFGEYGLHSNTSVHKKSTLVVWR</sequence>